<feature type="non-terminal residue" evidence="1">
    <location>
        <position position="576"/>
    </location>
</feature>
<reference evidence="1 2" key="1">
    <citation type="submission" date="2015-07" db="EMBL/GenBank/DDBJ databases">
        <title>The genome of Pseudoloma neurophilia, a relevant intracellular parasite of the zebrafish.</title>
        <authorList>
            <person name="Ndikumana S."/>
            <person name="Pelin A."/>
            <person name="Sanders J."/>
            <person name="Corradi N."/>
        </authorList>
    </citation>
    <scope>NUCLEOTIDE SEQUENCE [LARGE SCALE GENOMIC DNA]</scope>
    <source>
        <strain evidence="1 2">MK1</strain>
    </source>
</reference>
<sequence>MKNPIKRIQKIAEYAKKNDFVKVLEVLNALEFKELTFKEESDLMCAKEKVFNVLRYDFKRALCTGKIIEKMKVDILLKMKEENIEEAKQLIKNATLRRYVLDFQSKNLVLKNLPSIQQTFTNLIELFEKVKYFYSRFPKDWNLQGDFIFYSILHIKEILFGAYIGKWTNEEYISALRSIINFERKCTKYHFKKDCCTEKLTDDFEKNDKTIKLEEKVPDEKKHKLATQIVKYNGKCPHVSKNMIIFEKDQILTKHRNVKTNFIVLYHKNNKSLSDFCKHKKMLSFLLLPDIEIFITNLFEPINKIKICFKTHEMHLIKSFVDFFGQIGLILAQVQHFEDSKAYKLFLESFDSFLIEFLDCIQISQKYKDLLILLNTLNFIEHTTNDLIEKTSKFLTFQPTSKTKLRSLEKKTCQGIEKCLKLQFKHYVKEKTNFSSQMCNLLNKEVFSLDRIEIDESIFIFLTETLLSFQFNRIINLSMNPKQAEILIMEVVEVKSFIANSLKKVPLVDLMVNYLKIFICTIEDPANFVECFNHLNQDIFSFQNIVDALEDTSKNDKLLAEYKKQQNKLVKYEGPV</sequence>
<dbReference type="OrthoDB" id="2190258at2759"/>
<name>A0A0R0LZ66_9MICR</name>
<accession>A0A0R0LZ66</accession>
<evidence type="ECO:0000313" key="2">
    <source>
        <dbReference type="Proteomes" id="UP000051530"/>
    </source>
</evidence>
<comment type="caution">
    <text evidence="1">The sequence shown here is derived from an EMBL/GenBank/DDBJ whole genome shotgun (WGS) entry which is preliminary data.</text>
</comment>
<dbReference type="AlphaFoldDB" id="A0A0R0LZ66"/>
<organism evidence="1 2">
    <name type="scientific">Pseudoloma neurophilia</name>
    <dbReference type="NCBI Taxonomy" id="146866"/>
    <lineage>
        <taxon>Eukaryota</taxon>
        <taxon>Fungi</taxon>
        <taxon>Fungi incertae sedis</taxon>
        <taxon>Microsporidia</taxon>
        <taxon>Pseudoloma</taxon>
    </lineage>
</organism>
<gene>
    <name evidence="1" type="ORF">M153_13420001208</name>
</gene>
<proteinExistence type="predicted"/>
<evidence type="ECO:0000313" key="1">
    <source>
        <dbReference type="EMBL" id="KRH93189.1"/>
    </source>
</evidence>
<dbReference type="Proteomes" id="UP000051530">
    <property type="component" value="Unassembled WGS sequence"/>
</dbReference>
<dbReference type="VEuPathDB" id="MicrosporidiaDB:M153_13420001208"/>
<dbReference type="EMBL" id="LGUB01000446">
    <property type="protein sequence ID" value="KRH93189.1"/>
    <property type="molecule type" value="Genomic_DNA"/>
</dbReference>
<keyword evidence="2" id="KW-1185">Reference proteome</keyword>
<protein>
    <submittedName>
        <fullName evidence="1">Uncharacterized protein</fullName>
    </submittedName>
</protein>